<name>A0A0R3KDX8_9BRAD</name>
<reference evidence="1 2" key="1">
    <citation type="submission" date="2014-03" db="EMBL/GenBank/DDBJ databases">
        <title>Bradyrhizobium valentinum sp. nov., isolated from effective nodules of Lupinus mariae-josephae, a lupine endemic of basic-lime soils in Eastern Spain.</title>
        <authorList>
            <person name="Duran D."/>
            <person name="Rey L."/>
            <person name="Navarro A."/>
            <person name="Busquets A."/>
            <person name="Imperial J."/>
            <person name="Ruiz-Argueso T."/>
        </authorList>
    </citation>
    <scope>NUCLEOTIDE SEQUENCE [LARGE SCALE GENOMIC DNA]</scope>
    <source>
        <strain evidence="1 2">LmjM3</strain>
    </source>
</reference>
<organism evidence="1 2">
    <name type="scientific">Bradyrhizobium valentinum</name>
    <dbReference type="NCBI Taxonomy" id="1518501"/>
    <lineage>
        <taxon>Bacteria</taxon>
        <taxon>Pseudomonadati</taxon>
        <taxon>Pseudomonadota</taxon>
        <taxon>Alphaproteobacteria</taxon>
        <taxon>Hyphomicrobiales</taxon>
        <taxon>Nitrobacteraceae</taxon>
        <taxon>Bradyrhizobium</taxon>
    </lineage>
</organism>
<protein>
    <submittedName>
        <fullName evidence="1">Uncharacterized protein</fullName>
    </submittedName>
</protein>
<dbReference type="AlphaFoldDB" id="A0A0R3KDX8"/>
<proteinExistence type="predicted"/>
<dbReference type="EMBL" id="LLXX01000217">
    <property type="protein sequence ID" value="KRQ93832.1"/>
    <property type="molecule type" value="Genomic_DNA"/>
</dbReference>
<keyword evidence="2" id="KW-1185">Reference proteome</keyword>
<dbReference type="Proteomes" id="UP000051913">
    <property type="component" value="Unassembled WGS sequence"/>
</dbReference>
<evidence type="ECO:0000313" key="2">
    <source>
        <dbReference type="Proteomes" id="UP000051913"/>
    </source>
</evidence>
<comment type="caution">
    <text evidence="1">The sequence shown here is derived from an EMBL/GenBank/DDBJ whole genome shotgun (WGS) entry which is preliminary data.</text>
</comment>
<sequence length="651" mass="71973">MPDATPPLNKIPITLSAEEQLAHALDLCSQDTERMIPDYAAFAPWLAEKLKSERHRVPVPDHMGAGENFILSTAREFARLGEILKHATKENPPDRKDFLKFKLFFFAFHGDERGKAVVDGILASENLDDLQLTEGLASASPATLRSRLFTAMHRDRGHDAFLILGHLKESDLHAGEYAYLRSLCHFRSGQFKEAIEYAQRVPSTALDFPRSVEIRARSHAYLGDGAAVKQAIAGLRKDALSACQVLLLGELTAYHSRSVEAGAAAMGDHPLFQSQVVISPRDPGYGEFTKFHVRLLTGFEERRAEMADAILAKDEIAAPSDFAAVVESDPTLRATAVALLLEPRIDGRSGIKQSLTSMFSDSLLPVIEAGDREALRILFQSLYRLRTYDEFMALFNQLWTSNQIKDTDFLDLHALAYQVAVTINHPLTDELRVSMDALGMKDIQSSAEEAAQRETIAARLTPMGRESYRLSLRAMDNATQEDVLWRDAGLLALGFFRVIEIELNERFVRPAASGIALAQLDALRAAAGQAGTKGWNAGLSTLRSIVANPSERLMLGPLREMCNEFGHPPATIDANLRAFVQAALETQLTPSGRAAFFAQDLVDTVSSSRVQSYRNPPAHGRFVGFSEAMTCKQIVTDTLNRYFSWFVSYAT</sequence>
<accession>A0A0R3KDX8</accession>
<dbReference type="RefSeq" id="WP_057855139.1">
    <property type="nucleotide sequence ID" value="NZ_LLXX01000217.1"/>
</dbReference>
<evidence type="ECO:0000313" key="1">
    <source>
        <dbReference type="EMBL" id="KRQ93832.1"/>
    </source>
</evidence>
<gene>
    <name evidence="1" type="ORF">CP49_32215</name>
</gene>